<dbReference type="GO" id="GO:0140359">
    <property type="term" value="F:ABC-type transporter activity"/>
    <property type="evidence" value="ECO:0007669"/>
    <property type="project" value="InterPro"/>
</dbReference>
<dbReference type="EMBL" id="NEVP01000006">
    <property type="protein sequence ID" value="OZI51983.1"/>
    <property type="molecule type" value="Genomic_DNA"/>
</dbReference>
<dbReference type="PANTHER" id="PTHR43471">
    <property type="entry name" value="ABC TRANSPORTER PERMEASE"/>
    <property type="match status" value="1"/>
</dbReference>
<accession>A0A261TTL8</accession>
<evidence type="ECO:0008006" key="4">
    <source>
        <dbReference type="Google" id="ProtNLM"/>
    </source>
</evidence>
<dbReference type="RefSeq" id="WP_094799941.1">
    <property type="nucleotide sequence ID" value="NZ_NEVP01000006.1"/>
</dbReference>
<gene>
    <name evidence="2" type="ORF">CAL25_10780</name>
</gene>
<dbReference type="GO" id="GO:0005886">
    <property type="term" value="C:plasma membrane"/>
    <property type="evidence" value="ECO:0007669"/>
    <property type="project" value="UniProtKB-SubCell"/>
</dbReference>
<dbReference type="OrthoDB" id="6016419at2"/>
<dbReference type="Proteomes" id="UP000216913">
    <property type="component" value="Unassembled WGS sequence"/>
</dbReference>
<sequence length="468" mass="50615">MRLILWAEWLRFRRSRANLAITFSYCLVLAVCALWSMQGARDKRLADDREIAAQHAVIEQARASHPAGGADAPVDPGRAALQAFNLGRSTAGLAQLPPGPGLALSLSPYGTLPTRIAVSVESRQADGRRSDALSNPMLAQYRALDLGAVLALLLPLVAIGLCAGAFQEDRERGIWRTTLAQTVRPWRPPYAALGIRALVLWLPAALTCSVAIAASASAGAASAAAWWALCLAAYAGFWVALCGALAALAISSGAALLTALAGWLLLTFVVPAGLQTAAGARHPMPSRLAFIVELRQAQQEAEVRMPALTKRWYANHPESAPLFTGRHTWPVTFLPRFEHQDSLIHPALRRFDRQRLAQTEFVQRWAWLSPPLALLQVSDDLAGIGAGQHSAFLDAVDTYEATWRGFFVPRIMSYRGLSSADYARIPSFEAAQRAPSHAVAWLAVQLLVAAAALTTLLHLLRKRLGRCV</sequence>
<feature type="transmembrane region" description="Helical" evidence="1">
    <location>
        <begin position="224"/>
        <end position="248"/>
    </location>
</feature>
<feature type="transmembrane region" description="Helical" evidence="1">
    <location>
        <begin position="255"/>
        <end position="274"/>
    </location>
</feature>
<dbReference type="InterPro" id="IPR021913">
    <property type="entry name" value="DUF3526"/>
</dbReference>
<proteinExistence type="predicted"/>
<keyword evidence="1" id="KW-1133">Transmembrane helix</keyword>
<feature type="transmembrane region" description="Helical" evidence="1">
    <location>
        <begin position="197"/>
        <end position="218"/>
    </location>
</feature>
<reference evidence="2 3" key="1">
    <citation type="submission" date="2017-05" db="EMBL/GenBank/DDBJ databases">
        <title>Complete and WGS of Bordetella genogroups.</title>
        <authorList>
            <person name="Spilker T."/>
            <person name="LiPuma J."/>
        </authorList>
    </citation>
    <scope>NUCLEOTIDE SEQUENCE [LARGE SCALE GENOMIC DNA]</scope>
    <source>
        <strain evidence="2 3">AU10456</strain>
    </source>
</reference>
<name>A0A261TTL8_9BORD</name>
<feature type="transmembrane region" description="Helical" evidence="1">
    <location>
        <begin position="146"/>
        <end position="166"/>
    </location>
</feature>
<evidence type="ECO:0000313" key="2">
    <source>
        <dbReference type="EMBL" id="OZI51983.1"/>
    </source>
</evidence>
<evidence type="ECO:0000256" key="1">
    <source>
        <dbReference type="SAM" id="Phobius"/>
    </source>
</evidence>
<keyword evidence="1" id="KW-0812">Transmembrane</keyword>
<dbReference type="Pfam" id="PF12040">
    <property type="entry name" value="DUF3526"/>
    <property type="match status" value="1"/>
</dbReference>
<protein>
    <recommendedName>
        <fullName evidence="4">ABC transporter permease</fullName>
    </recommendedName>
</protein>
<comment type="caution">
    <text evidence="2">The sequence shown here is derived from an EMBL/GenBank/DDBJ whole genome shotgun (WGS) entry which is preliminary data.</text>
</comment>
<evidence type="ECO:0000313" key="3">
    <source>
        <dbReference type="Proteomes" id="UP000216913"/>
    </source>
</evidence>
<organism evidence="2 3">
    <name type="scientific">Bordetella genomosp. 5</name>
    <dbReference type="NCBI Taxonomy" id="1395608"/>
    <lineage>
        <taxon>Bacteria</taxon>
        <taxon>Pseudomonadati</taxon>
        <taxon>Pseudomonadota</taxon>
        <taxon>Betaproteobacteria</taxon>
        <taxon>Burkholderiales</taxon>
        <taxon>Alcaligenaceae</taxon>
        <taxon>Bordetella</taxon>
    </lineage>
</organism>
<dbReference type="AlphaFoldDB" id="A0A261TTL8"/>
<keyword evidence="1" id="KW-0472">Membrane</keyword>
<keyword evidence="3" id="KW-1185">Reference proteome</keyword>
<feature type="transmembrane region" description="Helical" evidence="1">
    <location>
        <begin position="438"/>
        <end position="460"/>
    </location>
</feature>
<dbReference type="PANTHER" id="PTHR43471:SF1">
    <property type="entry name" value="ABC TRANSPORTER PERMEASE PROTEIN NOSY-RELATED"/>
    <property type="match status" value="1"/>
</dbReference>
<feature type="transmembrane region" description="Helical" evidence="1">
    <location>
        <begin position="20"/>
        <end position="37"/>
    </location>
</feature>